<keyword evidence="1" id="KW-0677">Repeat</keyword>
<dbReference type="eggNOG" id="KOG4177">
    <property type="taxonomic scope" value="Eukaryota"/>
</dbReference>
<dbReference type="InterPro" id="IPR036770">
    <property type="entry name" value="Ankyrin_rpt-contain_sf"/>
</dbReference>
<dbReference type="EnsemblMetazoa" id="Aqu2.1.12551_001">
    <property type="protein sequence ID" value="Aqu2.1.12551_001"/>
    <property type="gene ID" value="Aqu2.1.12551"/>
</dbReference>
<dbReference type="PANTHER" id="PTHR24198:SF165">
    <property type="entry name" value="ANKYRIN REPEAT-CONTAINING PROTEIN-RELATED"/>
    <property type="match status" value="1"/>
</dbReference>
<proteinExistence type="predicted"/>
<accession>A0A1X7TD98</accession>
<organism evidence="4">
    <name type="scientific">Amphimedon queenslandica</name>
    <name type="common">Sponge</name>
    <dbReference type="NCBI Taxonomy" id="400682"/>
    <lineage>
        <taxon>Eukaryota</taxon>
        <taxon>Metazoa</taxon>
        <taxon>Porifera</taxon>
        <taxon>Demospongiae</taxon>
        <taxon>Heteroscleromorpha</taxon>
        <taxon>Haplosclerida</taxon>
        <taxon>Niphatidae</taxon>
        <taxon>Amphimedon</taxon>
    </lineage>
</organism>
<feature type="repeat" description="ANK" evidence="3">
    <location>
        <begin position="1"/>
        <end position="33"/>
    </location>
</feature>
<feature type="repeat" description="ANK" evidence="3">
    <location>
        <begin position="68"/>
        <end position="100"/>
    </location>
</feature>
<name>A0A1X7TD98_AMPQE</name>
<reference evidence="4" key="1">
    <citation type="submission" date="2017-05" db="UniProtKB">
        <authorList>
            <consortium name="EnsemblMetazoa"/>
        </authorList>
    </citation>
    <scope>IDENTIFICATION</scope>
</reference>
<feature type="repeat" description="ANK" evidence="3">
    <location>
        <begin position="35"/>
        <end position="67"/>
    </location>
</feature>
<dbReference type="SUPFAM" id="SSF48403">
    <property type="entry name" value="Ankyrin repeat"/>
    <property type="match status" value="1"/>
</dbReference>
<dbReference type="PROSITE" id="PS50297">
    <property type="entry name" value="ANK_REP_REGION"/>
    <property type="match status" value="4"/>
</dbReference>
<dbReference type="InParanoid" id="A0A1X7TD98"/>
<dbReference type="Gene3D" id="1.25.40.20">
    <property type="entry name" value="Ankyrin repeat-containing domain"/>
    <property type="match status" value="1"/>
</dbReference>
<protein>
    <submittedName>
        <fullName evidence="4">Uncharacterized protein</fullName>
    </submittedName>
</protein>
<feature type="repeat" description="ANK" evidence="3">
    <location>
        <begin position="138"/>
        <end position="170"/>
    </location>
</feature>
<evidence type="ECO:0000256" key="1">
    <source>
        <dbReference type="ARBA" id="ARBA00022737"/>
    </source>
</evidence>
<dbReference type="OrthoDB" id="1577640at2759"/>
<dbReference type="PANTHER" id="PTHR24198">
    <property type="entry name" value="ANKYRIN REPEAT AND PROTEIN KINASE DOMAIN-CONTAINING PROTEIN"/>
    <property type="match status" value="1"/>
</dbReference>
<dbReference type="InterPro" id="IPR002110">
    <property type="entry name" value="Ankyrin_rpt"/>
</dbReference>
<dbReference type="Pfam" id="PF12796">
    <property type="entry name" value="Ank_2"/>
    <property type="match status" value="2"/>
</dbReference>
<evidence type="ECO:0000313" key="4">
    <source>
        <dbReference type="EnsemblMetazoa" id="Aqu2.1.12551_001"/>
    </source>
</evidence>
<evidence type="ECO:0000256" key="2">
    <source>
        <dbReference type="ARBA" id="ARBA00023043"/>
    </source>
</evidence>
<dbReference type="PROSITE" id="PS50088">
    <property type="entry name" value="ANK_REPEAT"/>
    <property type="match status" value="4"/>
</dbReference>
<dbReference type="SMART" id="SM00248">
    <property type="entry name" value="ANK"/>
    <property type="match status" value="5"/>
</dbReference>
<dbReference type="AlphaFoldDB" id="A0A1X7TD98"/>
<keyword evidence="2 3" id="KW-0040">ANK repeat</keyword>
<sequence>ERDTALIVSARGGDYETVKVLLDNGADPNIGLESEYLAPLIEAAREGHINVVELLLSKGADPNCIDQEGDTALIVSARGGDYETVKVLLDNGADPNIEMDPYYVGGTTALMAAVNNKHHHVVELLLTKITHLSLMYNEGDIALIVSARGGDYETVKVLLDNGADPNIHLKQKYVST</sequence>
<evidence type="ECO:0000256" key="3">
    <source>
        <dbReference type="PROSITE-ProRule" id="PRU00023"/>
    </source>
</evidence>